<accession>A0A9P6J0Q6</accession>
<reference evidence="1" key="1">
    <citation type="journal article" date="2020" name="Fungal Divers.">
        <title>Resolving the Mortierellaceae phylogeny through synthesis of multi-gene phylogenetics and phylogenomics.</title>
        <authorList>
            <person name="Vandepol N."/>
            <person name="Liber J."/>
            <person name="Desiro A."/>
            <person name="Na H."/>
            <person name="Kennedy M."/>
            <person name="Barry K."/>
            <person name="Grigoriev I.V."/>
            <person name="Miller A.N."/>
            <person name="O'Donnell K."/>
            <person name="Stajich J.E."/>
            <person name="Bonito G."/>
        </authorList>
    </citation>
    <scope>NUCLEOTIDE SEQUENCE</scope>
    <source>
        <strain evidence="1">MES-2147</strain>
    </source>
</reference>
<dbReference type="OrthoDB" id="2303713at2759"/>
<dbReference type="Gene3D" id="3.40.50.300">
    <property type="entry name" value="P-loop containing nucleotide triphosphate hydrolases"/>
    <property type="match status" value="1"/>
</dbReference>
<comment type="caution">
    <text evidence="1">The sequence shown here is derived from an EMBL/GenBank/DDBJ whole genome shotgun (WGS) entry which is preliminary data.</text>
</comment>
<evidence type="ECO:0000313" key="1">
    <source>
        <dbReference type="EMBL" id="KAF9956630.1"/>
    </source>
</evidence>
<sequence length="602" mass="68078">MLNSGEFTPAPRNEFKQLLDNMEVGQKITLPSIGQHPKHYGEGYQELSFFITEQMVRLWHLLSSDSNRPIRRVLSGPMGVGKSYLALFLAAKAYAEGWLLLYVADANVLSSNNADMIAVVICKLFFALNKDILTTDDLDKMMFGDPTEHNVIRAAHNILHTLLQQRGTKTLLVIDEHGALFQQDPPVPAKHALLNPLMQLAAWRETSTGARVVLTGTSHARFENKYVKSDMRDWLEYVGPLSDTVFDKLLDMNPILSRPEIRDQVKEITNCVPRELIKMAQSVNTECAISEQHSDNNIDQFVNQFNRKRQEVFSRDAHTYFHRLQDVQRHSYRCALSAMFLPRNKGDLDYENKGFDYQFLDLGLVYRTKFGSRTEYSFLCPAAKDALRSLYKSMPLPDDTVTAITTGAATGEQFENALFAFLMKYPEVILDTTNLAGITKAPVMIRSDSVKILEHPLSRVSENVLVRCSKGYPRFDYINGRTFIQVSVSDFPTHNVESADIAKAFVPDVGSTHSYDGKNQIERYLDATFGGQHKAVIDPVTKKFVVTKKEVTSMGDEQVVEDFRIVYIHGKPGKPNHTGKVKDFPDVLHVSLEELQKKVFGI</sequence>
<gene>
    <name evidence="1" type="ORF">BGZ65_002554</name>
</gene>
<dbReference type="InterPro" id="IPR027417">
    <property type="entry name" value="P-loop_NTPase"/>
</dbReference>
<organism evidence="1 2">
    <name type="scientific">Modicella reniformis</name>
    <dbReference type="NCBI Taxonomy" id="1440133"/>
    <lineage>
        <taxon>Eukaryota</taxon>
        <taxon>Fungi</taxon>
        <taxon>Fungi incertae sedis</taxon>
        <taxon>Mucoromycota</taxon>
        <taxon>Mortierellomycotina</taxon>
        <taxon>Mortierellomycetes</taxon>
        <taxon>Mortierellales</taxon>
        <taxon>Mortierellaceae</taxon>
        <taxon>Modicella</taxon>
    </lineage>
</organism>
<dbReference type="Proteomes" id="UP000749646">
    <property type="component" value="Unassembled WGS sequence"/>
</dbReference>
<evidence type="ECO:0000313" key="2">
    <source>
        <dbReference type="Proteomes" id="UP000749646"/>
    </source>
</evidence>
<dbReference type="SUPFAM" id="SSF52540">
    <property type="entry name" value="P-loop containing nucleoside triphosphate hydrolases"/>
    <property type="match status" value="1"/>
</dbReference>
<protein>
    <submittedName>
        <fullName evidence="1">Uncharacterized protein</fullName>
    </submittedName>
</protein>
<dbReference type="AlphaFoldDB" id="A0A9P6J0Q6"/>
<proteinExistence type="predicted"/>
<keyword evidence="2" id="KW-1185">Reference proteome</keyword>
<dbReference type="EMBL" id="JAAAHW010006669">
    <property type="protein sequence ID" value="KAF9956630.1"/>
    <property type="molecule type" value="Genomic_DNA"/>
</dbReference>
<name>A0A9P6J0Q6_9FUNG</name>